<proteinExistence type="inferred from homology"/>
<keyword evidence="3 7" id="KW-0812">Transmembrane</keyword>
<dbReference type="RefSeq" id="WP_290357928.1">
    <property type="nucleotide sequence ID" value="NZ_JAUHHC010000001.1"/>
</dbReference>
<dbReference type="EMBL" id="JAUHHC010000001">
    <property type="protein sequence ID" value="MDN3919631.1"/>
    <property type="molecule type" value="Genomic_DNA"/>
</dbReference>
<evidence type="ECO:0000256" key="6">
    <source>
        <dbReference type="ARBA" id="ARBA00038076"/>
    </source>
</evidence>
<evidence type="ECO:0000259" key="9">
    <source>
        <dbReference type="Pfam" id="PF12704"/>
    </source>
</evidence>
<feature type="domain" description="ABC3 transporter permease C-terminal" evidence="8">
    <location>
        <begin position="292"/>
        <end position="401"/>
    </location>
</feature>
<name>A0ABT8DML0_9BURK</name>
<dbReference type="InterPro" id="IPR003838">
    <property type="entry name" value="ABC3_permease_C"/>
</dbReference>
<reference evidence="10 11" key="1">
    <citation type="submission" date="2023-06" db="EMBL/GenBank/DDBJ databases">
        <title>Pelomonas sp. PFR6 16S ribosomal RNA gene Genome sequencing and assembly.</title>
        <authorList>
            <person name="Woo H."/>
        </authorList>
    </citation>
    <scope>NUCLEOTIDE SEQUENCE [LARGE SCALE GENOMIC DNA]</scope>
    <source>
        <strain evidence="10 11">PFR6</strain>
    </source>
</reference>
<protein>
    <submittedName>
        <fullName evidence="10">ABC transporter permease</fullName>
    </submittedName>
</protein>
<dbReference type="Pfam" id="PF02687">
    <property type="entry name" value="FtsX"/>
    <property type="match status" value="1"/>
</dbReference>
<evidence type="ECO:0000256" key="1">
    <source>
        <dbReference type="ARBA" id="ARBA00004651"/>
    </source>
</evidence>
<evidence type="ECO:0000313" key="11">
    <source>
        <dbReference type="Proteomes" id="UP001228044"/>
    </source>
</evidence>
<keyword evidence="5 7" id="KW-0472">Membrane</keyword>
<dbReference type="PANTHER" id="PTHR30572:SF4">
    <property type="entry name" value="ABC TRANSPORTER PERMEASE YTRF"/>
    <property type="match status" value="1"/>
</dbReference>
<keyword evidence="2" id="KW-1003">Cell membrane</keyword>
<organism evidence="10 11">
    <name type="scientific">Roseateles violae</name>
    <dbReference type="NCBI Taxonomy" id="3058042"/>
    <lineage>
        <taxon>Bacteria</taxon>
        <taxon>Pseudomonadati</taxon>
        <taxon>Pseudomonadota</taxon>
        <taxon>Betaproteobacteria</taxon>
        <taxon>Burkholderiales</taxon>
        <taxon>Sphaerotilaceae</taxon>
        <taxon>Roseateles</taxon>
    </lineage>
</organism>
<evidence type="ECO:0000259" key="8">
    <source>
        <dbReference type="Pfam" id="PF02687"/>
    </source>
</evidence>
<dbReference type="InterPro" id="IPR025857">
    <property type="entry name" value="MacB_PCD"/>
</dbReference>
<dbReference type="Pfam" id="PF12704">
    <property type="entry name" value="MacB_PCD"/>
    <property type="match status" value="1"/>
</dbReference>
<gene>
    <name evidence="10" type="ORF">QWJ38_04965</name>
</gene>
<keyword evidence="11" id="KW-1185">Reference proteome</keyword>
<evidence type="ECO:0000256" key="2">
    <source>
        <dbReference type="ARBA" id="ARBA00022475"/>
    </source>
</evidence>
<evidence type="ECO:0000256" key="4">
    <source>
        <dbReference type="ARBA" id="ARBA00022989"/>
    </source>
</evidence>
<dbReference type="PANTHER" id="PTHR30572">
    <property type="entry name" value="MEMBRANE COMPONENT OF TRANSPORTER-RELATED"/>
    <property type="match status" value="1"/>
</dbReference>
<feature type="transmembrane region" description="Helical" evidence="7">
    <location>
        <begin position="16"/>
        <end position="38"/>
    </location>
</feature>
<dbReference type="InterPro" id="IPR050250">
    <property type="entry name" value="Macrolide_Exporter_MacB"/>
</dbReference>
<feature type="domain" description="MacB-like periplasmic core" evidence="9">
    <location>
        <begin position="56"/>
        <end position="251"/>
    </location>
</feature>
<keyword evidence="4 7" id="KW-1133">Transmembrane helix</keyword>
<comment type="subcellular location">
    <subcellularLocation>
        <location evidence="1">Cell membrane</location>
        <topology evidence="1">Multi-pass membrane protein</topology>
    </subcellularLocation>
</comment>
<evidence type="ECO:0000256" key="7">
    <source>
        <dbReference type="SAM" id="Phobius"/>
    </source>
</evidence>
<accession>A0ABT8DML0</accession>
<comment type="similarity">
    <text evidence="6">Belongs to the ABC-4 integral membrane protein family.</text>
</comment>
<sequence length="407" mass="44776">MDILPILSTLKRHKTAAGLIVLQIALTCAIVCNALFLISERIATINAPSYMPDEELIVVAASGMKRVENPEPQTAADLAALRAIPGVKSVSIANQMPYGENSNNSSVRLTPDTNVRAPVSASQYALSEGWLQSFGLKIKEGRDFAPEEYVYGSVVDTQEDPKVPAIIINARLAQRLFPNESALGKSLYVYGKQPQRVVGVVEELIPPYPRAGSDDRFGMVLPIRPSYRGGYYMIRCEPAQREAVLKAAVEALDAGSQGIKRVVRYQKLFSEMRTSYYQQDRSMVWLLGGVCLGLLIVTAFGIVGLASFWVQQRTRMIGTRRALGATQGQILRYFQTENFMLSTLGIALGMLAAYGISLLLMRHYELPRLPWFYLPLGALILWSLGQLAVWAPARRAAALPPVAALRS</sequence>
<dbReference type="Proteomes" id="UP001228044">
    <property type="component" value="Unassembled WGS sequence"/>
</dbReference>
<evidence type="ECO:0000256" key="5">
    <source>
        <dbReference type="ARBA" id="ARBA00023136"/>
    </source>
</evidence>
<feature type="transmembrane region" description="Helical" evidence="7">
    <location>
        <begin position="283"/>
        <end position="310"/>
    </location>
</feature>
<feature type="transmembrane region" description="Helical" evidence="7">
    <location>
        <begin position="372"/>
        <end position="391"/>
    </location>
</feature>
<comment type="caution">
    <text evidence="10">The sequence shown here is derived from an EMBL/GenBank/DDBJ whole genome shotgun (WGS) entry which is preliminary data.</text>
</comment>
<evidence type="ECO:0000313" key="10">
    <source>
        <dbReference type="EMBL" id="MDN3919631.1"/>
    </source>
</evidence>
<feature type="transmembrane region" description="Helical" evidence="7">
    <location>
        <begin position="339"/>
        <end position="360"/>
    </location>
</feature>
<evidence type="ECO:0000256" key="3">
    <source>
        <dbReference type="ARBA" id="ARBA00022692"/>
    </source>
</evidence>